<dbReference type="EMBL" id="JAVDUI010000001">
    <property type="protein sequence ID" value="MDR6892579.1"/>
    <property type="molecule type" value="Genomic_DNA"/>
</dbReference>
<dbReference type="RefSeq" id="WP_309851820.1">
    <property type="nucleotide sequence ID" value="NZ_BAAAIU010000020.1"/>
</dbReference>
<dbReference type="Proteomes" id="UP001247307">
    <property type="component" value="Unassembled WGS sequence"/>
</dbReference>
<dbReference type="Pfam" id="PF13302">
    <property type="entry name" value="Acetyltransf_3"/>
    <property type="match status" value="1"/>
</dbReference>
<evidence type="ECO:0000313" key="6">
    <source>
        <dbReference type="Proteomes" id="UP001247307"/>
    </source>
</evidence>
<proteinExistence type="inferred from homology"/>
<dbReference type="SUPFAM" id="SSF55729">
    <property type="entry name" value="Acyl-CoA N-acyltransferases (Nat)"/>
    <property type="match status" value="1"/>
</dbReference>
<name>A0AAE3YI44_9MICC</name>
<comment type="caution">
    <text evidence="5">The sequence shown here is derived from an EMBL/GenBank/DDBJ whole genome shotgun (WGS) entry which is preliminary data.</text>
</comment>
<keyword evidence="6" id="KW-1185">Reference proteome</keyword>
<dbReference type="Gene3D" id="3.40.630.30">
    <property type="match status" value="1"/>
</dbReference>
<sequence>MPMNTAWPVRLEQGRIGLRPLSRRDERAWSETRARNAAWLGPWDATTPIPGEGPRNYAAMWRLMNRQAKAGAGLPFAIEWAETVRSVPRFAGQLSVSSITYGAFRSCTMGYWVDASLAGRGIMPVAVAMASDYCFRELRLHRVEINIRPENAPSLRVVEKLGFRDEGVRERYLHIDGDWRDHRSFALFAEDCPGGVLEPLLERMGPEAAAPFRA</sequence>
<evidence type="ECO:0000256" key="3">
    <source>
        <dbReference type="ARBA" id="ARBA00038502"/>
    </source>
</evidence>
<keyword evidence="2 5" id="KW-0012">Acyltransferase</keyword>
<dbReference type="GO" id="GO:0005737">
    <property type="term" value="C:cytoplasm"/>
    <property type="evidence" value="ECO:0007669"/>
    <property type="project" value="TreeGrafter"/>
</dbReference>
<organism evidence="5 6">
    <name type="scientific">Falsarthrobacter nasiphocae</name>
    <dbReference type="NCBI Taxonomy" id="189863"/>
    <lineage>
        <taxon>Bacteria</taxon>
        <taxon>Bacillati</taxon>
        <taxon>Actinomycetota</taxon>
        <taxon>Actinomycetes</taxon>
        <taxon>Micrococcales</taxon>
        <taxon>Micrococcaceae</taxon>
        <taxon>Falsarthrobacter</taxon>
    </lineage>
</organism>
<dbReference type="InterPro" id="IPR016181">
    <property type="entry name" value="Acyl_CoA_acyltransferase"/>
</dbReference>
<evidence type="ECO:0000259" key="4">
    <source>
        <dbReference type="PROSITE" id="PS51186"/>
    </source>
</evidence>
<keyword evidence="1 5" id="KW-0808">Transferase</keyword>
<evidence type="ECO:0000256" key="1">
    <source>
        <dbReference type="ARBA" id="ARBA00022679"/>
    </source>
</evidence>
<comment type="similarity">
    <text evidence="3">Belongs to the acetyltransferase family. RimJ subfamily.</text>
</comment>
<dbReference type="AlphaFoldDB" id="A0AAE3YI44"/>
<dbReference type="EC" id="2.3.1.267" evidence="5"/>
<dbReference type="InterPro" id="IPR000182">
    <property type="entry name" value="GNAT_dom"/>
</dbReference>
<dbReference type="InterPro" id="IPR051531">
    <property type="entry name" value="N-acetyltransferase"/>
</dbReference>
<feature type="domain" description="N-acetyltransferase" evidence="4">
    <location>
        <begin position="47"/>
        <end position="190"/>
    </location>
</feature>
<accession>A0AAE3YI44</accession>
<protein>
    <submittedName>
        <fullName evidence="5">Ribosomal-protein-alanine N-acetyltransferase</fullName>
        <ecNumber evidence="5">2.3.1.267</ecNumber>
    </submittedName>
</protein>
<dbReference type="PROSITE" id="PS51186">
    <property type="entry name" value="GNAT"/>
    <property type="match status" value="1"/>
</dbReference>
<evidence type="ECO:0000313" key="5">
    <source>
        <dbReference type="EMBL" id="MDR6892579.1"/>
    </source>
</evidence>
<dbReference type="GO" id="GO:0008999">
    <property type="term" value="F:protein-N-terminal-alanine acetyltransferase activity"/>
    <property type="evidence" value="ECO:0007669"/>
    <property type="project" value="UniProtKB-EC"/>
</dbReference>
<evidence type="ECO:0000256" key="2">
    <source>
        <dbReference type="ARBA" id="ARBA00023315"/>
    </source>
</evidence>
<dbReference type="PANTHER" id="PTHR43792">
    <property type="entry name" value="GNAT FAMILY, PUTATIVE (AFU_ORTHOLOGUE AFUA_3G00765)-RELATED-RELATED"/>
    <property type="match status" value="1"/>
</dbReference>
<gene>
    <name evidence="5" type="ORF">J2S35_001519</name>
</gene>
<reference evidence="5" key="1">
    <citation type="submission" date="2023-07" db="EMBL/GenBank/DDBJ databases">
        <title>Sequencing the genomes of 1000 actinobacteria strains.</title>
        <authorList>
            <person name="Klenk H.-P."/>
        </authorList>
    </citation>
    <scope>NUCLEOTIDE SEQUENCE</scope>
    <source>
        <strain evidence="5">DSM 13988</strain>
    </source>
</reference>
<dbReference type="PANTHER" id="PTHR43792:SF8">
    <property type="entry name" value="[RIBOSOMAL PROTEIN US5]-ALANINE N-ACETYLTRANSFERASE"/>
    <property type="match status" value="1"/>
</dbReference>